<protein>
    <submittedName>
        <fullName evidence="1">Uncharacterized protein</fullName>
    </submittedName>
</protein>
<dbReference type="EMBL" id="KV427607">
    <property type="protein sequence ID" value="KZT11337.1"/>
    <property type="molecule type" value="Genomic_DNA"/>
</dbReference>
<dbReference type="GeneID" id="63824871"/>
<feature type="non-terminal residue" evidence="1">
    <location>
        <position position="1"/>
    </location>
</feature>
<reference evidence="1 2" key="1">
    <citation type="journal article" date="2016" name="Mol. Biol. Evol.">
        <title>Comparative Genomics of Early-Diverging Mushroom-Forming Fungi Provides Insights into the Origins of Lignocellulose Decay Capabilities.</title>
        <authorList>
            <person name="Nagy L.G."/>
            <person name="Riley R."/>
            <person name="Tritt A."/>
            <person name="Adam C."/>
            <person name="Daum C."/>
            <person name="Floudas D."/>
            <person name="Sun H."/>
            <person name="Yadav J.S."/>
            <person name="Pangilinan J."/>
            <person name="Larsson K.H."/>
            <person name="Matsuura K."/>
            <person name="Barry K."/>
            <person name="Labutti K."/>
            <person name="Kuo R."/>
            <person name="Ohm R.A."/>
            <person name="Bhattacharya S.S."/>
            <person name="Shirouzu T."/>
            <person name="Yoshinaga Y."/>
            <person name="Martin F.M."/>
            <person name="Grigoriev I.V."/>
            <person name="Hibbett D.S."/>
        </authorList>
    </citation>
    <scope>NUCLEOTIDE SEQUENCE [LARGE SCALE GENOMIC DNA]</scope>
    <source>
        <strain evidence="1 2">93-53</strain>
    </source>
</reference>
<evidence type="ECO:0000313" key="1">
    <source>
        <dbReference type="EMBL" id="KZT11337.1"/>
    </source>
</evidence>
<dbReference type="InParanoid" id="A0A165H753"/>
<name>A0A165H753_9APHY</name>
<evidence type="ECO:0000313" key="2">
    <source>
        <dbReference type="Proteomes" id="UP000076871"/>
    </source>
</evidence>
<gene>
    <name evidence="1" type="ORF">LAESUDRAFT_720559</name>
</gene>
<proteinExistence type="predicted"/>
<organism evidence="1 2">
    <name type="scientific">Laetiporus sulphureus 93-53</name>
    <dbReference type="NCBI Taxonomy" id="1314785"/>
    <lineage>
        <taxon>Eukaryota</taxon>
        <taxon>Fungi</taxon>
        <taxon>Dikarya</taxon>
        <taxon>Basidiomycota</taxon>
        <taxon>Agaricomycotina</taxon>
        <taxon>Agaricomycetes</taxon>
        <taxon>Polyporales</taxon>
        <taxon>Laetiporus</taxon>
    </lineage>
</organism>
<dbReference type="Proteomes" id="UP000076871">
    <property type="component" value="Unassembled WGS sequence"/>
</dbReference>
<sequence length="78" mass="8668">MNFRLSTQVLAASITRSHTILQFGGLLAVHFGFGKFLFNPVRTHRGATCPTTVTITAETQPRLRVITHIQAPRARLQP</sequence>
<dbReference type="AlphaFoldDB" id="A0A165H753"/>
<keyword evidence="2" id="KW-1185">Reference proteome</keyword>
<dbReference type="RefSeq" id="XP_040769077.1">
    <property type="nucleotide sequence ID" value="XM_040907842.1"/>
</dbReference>
<accession>A0A165H753</accession>